<dbReference type="NCBIfam" id="TIGR03061">
    <property type="entry name" value="pip_yhgE_Nterm"/>
    <property type="match status" value="1"/>
</dbReference>
<evidence type="ECO:0000256" key="5">
    <source>
        <dbReference type="SAM" id="Phobius"/>
    </source>
</evidence>
<dbReference type="GO" id="GO:0140359">
    <property type="term" value="F:ABC-type transporter activity"/>
    <property type="evidence" value="ECO:0007669"/>
    <property type="project" value="InterPro"/>
</dbReference>
<dbReference type="RefSeq" id="WP_036675113.1">
    <property type="nucleotide sequence ID" value="NZ_JNVM01000001.1"/>
</dbReference>
<evidence type="ECO:0000256" key="1">
    <source>
        <dbReference type="ARBA" id="ARBA00004141"/>
    </source>
</evidence>
<feature type="transmembrane region" description="Helical" evidence="5">
    <location>
        <begin position="585"/>
        <end position="604"/>
    </location>
</feature>
<keyword evidence="3 5" id="KW-1133">Transmembrane helix</keyword>
<keyword evidence="8" id="KW-1185">Reference proteome</keyword>
<dbReference type="InterPro" id="IPR017501">
    <property type="entry name" value="Phage_infect_YhgE_C"/>
</dbReference>
<dbReference type="InterPro" id="IPR051328">
    <property type="entry name" value="T7SS_ABC-Transporter"/>
</dbReference>
<feature type="domain" description="ABC-2 type transporter transmembrane" evidence="6">
    <location>
        <begin position="391"/>
        <end position="720"/>
    </location>
</feature>
<dbReference type="PANTHER" id="PTHR43077:SF5">
    <property type="entry name" value="PHAGE INFECTION PROTEIN"/>
    <property type="match status" value="1"/>
</dbReference>
<feature type="transmembrane region" description="Helical" evidence="5">
    <location>
        <begin position="705"/>
        <end position="722"/>
    </location>
</feature>
<reference evidence="7 8" key="1">
    <citation type="submission" date="2014-06" db="EMBL/GenBank/DDBJ databases">
        <title>Draft genome sequence of Paenibacillus sp. MSt1.</title>
        <authorList>
            <person name="Aw Y.K."/>
            <person name="Ong K.S."/>
            <person name="Gan H.M."/>
            <person name="Lee S.M."/>
        </authorList>
    </citation>
    <scope>NUCLEOTIDE SEQUENCE [LARGE SCALE GENOMIC DNA]</scope>
    <source>
        <strain evidence="7 8">MSt1</strain>
    </source>
</reference>
<dbReference type="PANTHER" id="PTHR43077">
    <property type="entry name" value="TRANSPORT PERMEASE YVFS-RELATED"/>
    <property type="match status" value="1"/>
</dbReference>
<dbReference type="Gene3D" id="1.10.287.950">
    <property type="entry name" value="Methyl-accepting chemotaxis protein"/>
    <property type="match status" value="2"/>
</dbReference>
<dbReference type="AlphaFoldDB" id="A0A081PB47"/>
<feature type="transmembrane region" description="Helical" evidence="5">
    <location>
        <begin position="24"/>
        <end position="43"/>
    </location>
</feature>
<evidence type="ECO:0000313" key="7">
    <source>
        <dbReference type="EMBL" id="KEQ27920.1"/>
    </source>
</evidence>
<comment type="caution">
    <text evidence="7">The sequence shown here is derived from an EMBL/GenBank/DDBJ whole genome shotgun (WGS) entry which is preliminary data.</text>
</comment>
<organism evidence="7 8">
    <name type="scientific">Paenibacillus tyrfis</name>
    <dbReference type="NCBI Taxonomy" id="1501230"/>
    <lineage>
        <taxon>Bacteria</taxon>
        <taxon>Bacillati</taxon>
        <taxon>Bacillota</taxon>
        <taxon>Bacilli</taxon>
        <taxon>Bacillales</taxon>
        <taxon>Paenibacillaceae</taxon>
        <taxon>Paenibacillus</taxon>
    </lineage>
</organism>
<keyword evidence="2 5" id="KW-0812">Transmembrane</keyword>
<name>A0A081PB47_9BACL</name>
<comment type="subcellular location">
    <subcellularLocation>
        <location evidence="1">Membrane</location>
        <topology evidence="1">Multi-pass membrane protein</topology>
    </subcellularLocation>
</comment>
<dbReference type="Gene3D" id="3.40.1710.10">
    <property type="entry name" value="abc type-2 transporter like domain"/>
    <property type="match status" value="1"/>
</dbReference>
<dbReference type="InterPro" id="IPR013525">
    <property type="entry name" value="ABC2_TM"/>
</dbReference>
<gene>
    <name evidence="7" type="ORF">ET33_00425</name>
</gene>
<feature type="transmembrane region" description="Helical" evidence="5">
    <location>
        <begin position="545"/>
        <end position="565"/>
    </location>
</feature>
<dbReference type="InterPro" id="IPR023908">
    <property type="entry name" value="xxxLxxG_rpt"/>
</dbReference>
<sequence>MNGFQMAWHDIRQMWSSNMARRSVLGLMVLPLMYSFIYLWAFWNPTDFLPHLPLAVVNLDHGMSQNGNPVNLGRELTDKLLADKQTSWTEVCPEQGAEGIEKLRYFMVLTIPPDFTETAYSPGTPKPRASQLSYAVNEGANMLGVKVVRSVMDKVGRELEKQMTEKYVRIIFDQILNGGEGLKKAADGATKLAEGTKKAQDGATSLQDGLKQAQDGMKPLSEGLTKLLDGANQLENGIIRLDTAVGLGAGGIDKLNAQLSKILEPINQLTAEAERLSKVIDASNQSLKFGLNALDVIGASLQDTNRRIDELQRVWDSGIGGRLQKQKDQLDGAITDLLALGEQFSEITGSERFKGAVDKLKTANAQRLELDQALRDMKAALDQMSSSTSKSIEQINVARDQLSAHMNELQAGLQAMQTTVRNSLDQLNRNKQLVDDLSGRLGQLANGVNQMQKGSTALVEGLNAFGSGFHQLQDGVTRLYDGSAQLSAGLKDINAGQQELAAKLGEAAGMAAMDGQAEQRINTIVSPVKVTENNLHPVPNNGTGFAPYFIALSLWVGSLVLFFVIDLNKVVSMPKRPISYLINKYLALASVSVFQSVLSVFILHTGLGIPTVLPAINLYGFALLLGLTFAAILFMLISILGSDVGRFVAIVILMLQLTSSSGSYPVELEARFFNFIHPALPMTYAVEGFRHLISIGDAATIANDALILAAYGVGALVVLYLVKRKTIIHQLQKESVRS</sequence>
<dbReference type="GO" id="GO:0016020">
    <property type="term" value="C:membrane"/>
    <property type="evidence" value="ECO:0007669"/>
    <property type="project" value="UniProtKB-SubCell"/>
</dbReference>
<feature type="transmembrane region" description="Helical" evidence="5">
    <location>
        <begin position="616"/>
        <end position="640"/>
    </location>
</feature>
<proteinExistence type="predicted"/>
<feature type="transmembrane region" description="Helical" evidence="5">
    <location>
        <begin position="647"/>
        <end position="666"/>
    </location>
</feature>
<dbReference type="SUPFAM" id="SSF58104">
    <property type="entry name" value="Methyl-accepting chemotaxis protein (MCP) signaling domain"/>
    <property type="match status" value="1"/>
</dbReference>
<dbReference type="Pfam" id="PF12698">
    <property type="entry name" value="ABC2_membrane_3"/>
    <property type="match status" value="1"/>
</dbReference>
<evidence type="ECO:0000259" key="6">
    <source>
        <dbReference type="Pfam" id="PF12698"/>
    </source>
</evidence>
<evidence type="ECO:0000256" key="4">
    <source>
        <dbReference type="ARBA" id="ARBA00023136"/>
    </source>
</evidence>
<dbReference type="eggNOG" id="COG1511">
    <property type="taxonomic scope" value="Bacteria"/>
</dbReference>
<dbReference type="OrthoDB" id="9811483at2"/>
<evidence type="ECO:0000313" key="8">
    <source>
        <dbReference type="Proteomes" id="UP000028123"/>
    </source>
</evidence>
<keyword evidence="4 5" id="KW-0472">Membrane</keyword>
<evidence type="ECO:0000256" key="3">
    <source>
        <dbReference type="ARBA" id="ARBA00022989"/>
    </source>
</evidence>
<dbReference type="Proteomes" id="UP000028123">
    <property type="component" value="Unassembled WGS sequence"/>
</dbReference>
<dbReference type="NCBIfam" id="TIGR03062">
    <property type="entry name" value="pip_yhgE_Cterm"/>
    <property type="match status" value="1"/>
</dbReference>
<dbReference type="EMBL" id="JNVM01000001">
    <property type="protein sequence ID" value="KEQ27920.1"/>
    <property type="molecule type" value="Genomic_DNA"/>
</dbReference>
<accession>A0A081PB47</accession>
<dbReference type="NCBIfam" id="TIGR03057">
    <property type="entry name" value="xxxLxxG_by_4"/>
    <property type="match status" value="2"/>
</dbReference>
<evidence type="ECO:0000256" key="2">
    <source>
        <dbReference type="ARBA" id="ARBA00022692"/>
    </source>
</evidence>
<protein>
    <recommendedName>
        <fullName evidence="6">ABC-2 type transporter transmembrane domain-containing protein</fullName>
    </recommendedName>
</protein>
<dbReference type="InterPro" id="IPR017500">
    <property type="entry name" value="Phage_infect_YhgE_N"/>
</dbReference>